<dbReference type="OrthoDB" id="181455at2"/>
<organism evidence="3 5">
    <name type="scientific">Rubrobacter radiotolerans</name>
    <name type="common">Arthrobacter radiotolerans</name>
    <dbReference type="NCBI Taxonomy" id="42256"/>
    <lineage>
        <taxon>Bacteria</taxon>
        <taxon>Bacillati</taxon>
        <taxon>Actinomycetota</taxon>
        <taxon>Rubrobacteria</taxon>
        <taxon>Rubrobacterales</taxon>
        <taxon>Rubrobacteraceae</taxon>
        <taxon>Rubrobacter</taxon>
    </lineage>
</organism>
<evidence type="ECO:0000256" key="1">
    <source>
        <dbReference type="SAM" id="Phobius"/>
    </source>
</evidence>
<sequence length="192" mass="19775">MEVLLAIGAAIGLASVSGLRAFLPIGIAGVFAMLGLYTLPAPYDVFAQPLPLLAVFVLAVVESLADKVPALDTASDLVTFPLRILSGAALFATATGAGLGTAAIPELVAGGGIAGAVAALKFVLRPSANVATAGVSAPFLSAFEDVVTLVGAVVAIFVPLLTLLFVAFLLFFFYRIRRRRGRKYEGLRILGD</sequence>
<dbReference type="PATRIC" id="fig|42256.3.peg.660"/>
<evidence type="ECO:0000313" key="5">
    <source>
        <dbReference type="Proteomes" id="UP000025229"/>
    </source>
</evidence>
<dbReference type="Proteomes" id="UP000025229">
    <property type="component" value="Chromosome"/>
</dbReference>
<evidence type="ECO:0000313" key="4">
    <source>
        <dbReference type="EMBL" id="MDX5893346.1"/>
    </source>
</evidence>
<dbReference type="Proteomes" id="UP001281130">
    <property type="component" value="Unassembled WGS sequence"/>
</dbReference>
<keyword evidence="1" id="KW-1133">Transmembrane helix</keyword>
<proteinExistence type="predicted"/>
<dbReference type="InterPro" id="IPR025196">
    <property type="entry name" value="DUF4126"/>
</dbReference>
<gene>
    <name evidence="3" type="ORF">RradSPS_0649</name>
    <name evidence="4" type="ORF">SIL72_04815</name>
</gene>
<dbReference type="KEGG" id="rrd:RradSPS_0649"/>
<dbReference type="AlphaFoldDB" id="A0A023X0C7"/>
<keyword evidence="1" id="KW-0812">Transmembrane</keyword>
<dbReference type="HOGENOM" id="CLU_086377_1_0_11"/>
<accession>A0A023X0C7</accession>
<keyword evidence="1" id="KW-0472">Membrane</keyword>
<dbReference type="EMBL" id="JAWXXX010000001">
    <property type="protein sequence ID" value="MDX5893346.1"/>
    <property type="molecule type" value="Genomic_DNA"/>
</dbReference>
<evidence type="ECO:0000259" key="2">
    <source>
        <dbReference type="Pfam" id="PF13548"/>
    </source>
</evidence>
<dbReference type="STRING" id="42256.RradSPS_0649"/>
<evidence type="ECO:0000313" key="3">
    <source>
        <dbReference type="EMBL" id="AHY45932.1"/>
    </source>
</evidence>
<protein>
    <submittedName>
        <fullName evidence="4">DUF4126 domain-containing protein</fullName>
    </submittedName>
</protein>
<feature type="transmembrane region" description="Helical" evidence="1">
    <location>
        <begin position="146"/>
        <end position="174"/>
    </location>
</feature>
<dbReference type="RefSeq" id="WP_051589296.1">
    <property type="nucleotide sequence ID" value="NZ_CP007514.1"/>
</dbReference>
<name>A0A023X0C7_RUBRA</name>
<feature type="domain" description="DUF4126" evidence="2">
    <location>
        <begin position="8"/>
        <end position="178"/>
    </location>
</feature>
<dbReference type="Pfam" id="PF13548">
    <property type="entry name" value="DUF4126"/>
    <property type="match status" value="1"/>
</dbReference>
<keyword evidence="5" id="KW-1185">Reference proteome</keyword>
<feature type="transmembrane region" description="Helical" evidence="1">
    <location>
        <begin position="77"/>
        <end position="99"/>
    </location>
</feature>
<reference evidence="4" key="2">
    <citation type="submission" date="2023-11" db="EMBL/GenBank/DDBJ databases">
        <title>MicrobeMod: A computational toolkit for identifying prokaryotic methylation and restriction-modification with nanopore sequencing.</title>
        <authorList>
            <person name="Crits-Christoph A."/>
            <person name="Kang S.C."/>
            <person name="Lee H."/>
            <person name="Ostrov N."/>
        </authorList>
    </citation>
    <scope>NUCLEOTIDE SEQUENCE</scope>
    <source>
        <strain evidence="4">ATCC 51242</strain>
    </source>
</reference>
<dbReference type="EMBL" id="CP007514">
    <property type="protein sequence ID" value="AHY45932.1"/>
    <property type="molecule type" value="Genomic_DNA"/>
</dbReference>
<feature type="transmembrane region" description="Helical" evidence="1">
    <location>
        <begin position="45"/>
        <end position="65"/>
    </location>
</feature>
<reference evidence="3 5" key="1">
    <citation type="submission" date="2014-03" db="EMBL/GenBank/DDBJ databases">
        <title>Complete genome sequence of the Radio-Resistant Rubrobacter radiotolerans RSPS-4.</title>
        <authorList>
            <person name="Egas C.C."/>
            <person name="Barroso C.C."/>
            <person name="Froufe H.J.C."/>
            <person name="Pacheco J.J."/>
            <person name="Albuquerque L.L."/>
            <person name="da Costa M.M.S."/>
        </authorList>
    </citation>
    <scope>NUCLEOTIDE SEQUENCE [LARGE SCALE GENOMIC DNA]</scope>
    <source>
        <strain evidence="3 5">RSPS-4</strain>
    </source>
</reference>